<name>A0ACB8H4R6_PSICU</name>
<gene>
    <name evidence="1" type="ORF">JR316_0004929</name>
</gene>
<evidence type="ECO:0000313" key="2">
    <source>
        <dbReference type="Proteomes" id="UP000664032"/>
    </source>
</evidence>
<comment type="caution">
    <text evidence="1">The sequence shown here is derived from an EMBL/GenBank/DDBJ whole genome shotgun (WGS) entry which is preliminary data.</text>
</comment>
<evidence type="ECO:0000313" key="1">
    <source>
        <dbReference type="EMBL" id="KAH9482829.1"/>
    </source>
</evidence>
<reference evidence="1" key="1">
    <citation type="submission" date="2021-10" db="EMBL/GenBank/DDBJ databases">
        <title>Psilocybe cubensis genome.</title>
        <authorList>
            <person name="Mckernan K.J."/>
            <person name="Crawford S."/>
            <person name="Trippe A."/>
            <person name="Kane L.T."/>
            <person name="Mclaughlin S."/>
        </authorList>
    </citation>
    <scope>NUCLEOTIDE SEQUENCE</scope>
    <source>
        <strain evidence="1">MGC-MH-2018</strain>
    </source>
</reference>
<keyword evidence="2" id="KW-1185">Reference proteome</keyword>
<sequence>MSAGSNASPPFEHPVQPDSVELFIDTLSLQFGLTPERHNDLHLLYSLGAEQQIPLDRASALTGIFALACQFSVEQKILTAFASVNGSLGGLDLKGTFKELQIRLQKTWEITKNQKEDLRHLSQQHIYMPKRTCFKLLHVDVEAEVSKDASKYSMQNIFGKPARELRWRSEAKRVASSVRNAFRQDIRDSLFGRKRCSLKRFTQACADKYHHGTLSGSQEVEYQIRNVLLRRFAYENKELLGKEESFQDDTEDNDSHAVTGNKRQKGLKTVGRIPNGDDFWAQADDWFEKGFELRGQSFTTDAWKEYIDESRSLDDEWHKNNGRSRQQITDSSSTSDQFPEFTQRSVHNRSSSPDFTTQTLPLNSTSSSLPTQSSTFLEQSSSRHTHSSMARTSIVQQYLYNNRGPDYQFSGVEKNSRDGQEGLLGASRSTMILKYS</sequence>
<organism evidence="1 2">
    <name type="scientific">Psilocybe cubensis</name>
    <name type="common">Psychedelic mushroom</name>
    <name type="synonym">Stropharia cubensis</name>
    <dbReference type="NCBI Taxonomy" id="181762"/>
    <lineage>
        <taxon>Eukaryota</taxon>
        <taxon>Fungi</taxon>
        <taxon>Dikarya</taxon>
        <taxon>Basidiomycota</taxon>
        <taxon>Agaricomycotina</taxon>
        <taxon>Agaricomycetes</taxon>
        <taxon>Agaricomycetidae</taxon>
        <taxon>Agaricales</taxon>
        <taxon>Agaricineae</taxon>
        <taxon>Strophariaceae</taxon>
        <taxon>Psilocybe</taxon>
    </lineage>
</organism>
<proteinExistence type="predicted"/>
<dbReference type="EMBL" id="JAFIQS020000004">
    <property type="protein sequence ID" value="KAH9482829.1"/>
    <property type="molecule type" value="Genomic_DNA"/>
</dbReference>
<protein>
    <submittedName>
        <fullName evidence="1">Uncharacterized protein</fullName>
    </submittedName>
</protein>
<dbReference type="Proteomes" id="UP000664032">
    <property type="component" value="Unassembled WGS sequence"/>
</dbReference>
<accession>A0ACB8H4R6</accession>